<accession>A0A315Z9Y9</accession>
<feature type="domain" description="PPM-type phosphatase" evidence="3">
    <location>
        <begin position="287"/>
        <end position="475"/>
    </location>
</feature>
<gene>
    <name evidence="4" type="ORF">BC781_103400</name>
</gene>
<feature type="transmembrane region" description="Helical" evidence="2">
    <location>
        <begin position="286"/>
        <end position="310"/>
    </location>
</feature>
<sequence length="503" mass="57683">MSSITKLFISLAEPFLPIEFRNKHSTSYSDSISIVIINFLTMLMALSYSLLFLYLDARISFVSSLALVVNATIVILMIRQRVPKGIIINLSSIFSFLAINGIVLETGGINSPILIFHAITPISCFVYGGRVSTFFWFIVISAWVYTLGHYSIYPFESITFDKETHLVTFLINLAGIMFWFLIVLFVYEEGKKLSHLIVDKQRKQISLQLRDLKITNDRTRKNNTKLENYNQEFEQSISYAKSIQDLMLPSLKKIQVYIPNSFMYYKPKQTVSGDVYWFKHTSRFSILIAADFMGHGISGAFLSLIGFQIFQEVIQKNEIISPDFIINAINQKFRKVLKKDTTNTSGSLDIGICIINHSKNTLTYSGSGIPFIYFEDKEAKIIEGNDYVIGESNHERDDWDIHELNLDKITNFYICSDGFEKQLNENKVALGRTRLLRFLESIQKTPLYQQEAAFNKALDTWASDQEQTNDIMILGFSTENIARFKISTEVENAEKPQDMLTIF</sequence>
<dbReference type="PANTHER" id="PTHR43156">
    <property type="entry name" value="STAGE II SPORULATION PROTEIN E-RELATED"/>
    <property type="match status" value="1"/>
</dbReference>
<organism evidence="4 5">
    <name type="scientific">Sediminitomix flava</name>
    <dbReference type="NCBI Taxonomy" id="379075"/>
    <lineage>
        <taxon>Bacteria</taxon>
        <taxon>Pseudomonadati</taxon>
        <taxon>Bacteroidota</taxon>
        <taxon>Cytophagia</taxon>
        <taxon>Cytophagales</taxon>
        <taxon>Flammeovirgaceae</taxon>
        <taxon>Sediminitomix</taxon>
    </lineage>
</organism>
<evidence type="ECO:0000256" key="2">
    <source>
        <dbReference type="SAM" id="Phobius"/>
    </source>
</evidence>
<dbReference type="OrthoDB" id="1109395at2"/>
<evidence type="ECO:0000259" key="3">
    <source>
        <dbReference type="Pfam" id="PF07228"/>
    </source>
</evidence>
<evidence type="ECO:0000256" key="1">
    <source>
        <dbReference type="ARBA" id="ARBA00022801"/>
    </source>
</evidence>
<name>A0A315Z9Y9_SEDFL</name>
<dbReference type="Pfam" id="PF07228">
    <property type="entry name" value="SpoIIE"/>
    <property type="match status" value="1"/>
</dbReference>
<feature type="transmembrane region" description="Helical" evidence="2">
    <location>
        <begin position="165"/>
        <end position="187"/>
    </location>
</feature>
<keyword evidence="2" id="KW-0812">Transmembrane</keyword>
<keyword evidence="1" id="KW-0378">Hydrolase</keyword>
<feature type="transmembrane region" description="Helical" evidence="2">
    <location>
        <begin position="85"/>
        <end position="103"/>
    </location>
</feature>
<dbReference type="AlphaFoldDB" id="A0A315Z9Y9"/>
<dbReference type="PANTHER" id="PTHR43156:SF9">
    <property type="entry name" value="HAMP DOMAIN-CONTAINING PROTEIN"/>
    <property type="match status" value="1"/>
</dbReference>
<feature type="transmembrane region" description="Helical" evidence="2">
    <location>
        <begin position="109"/>
        <end position="127"/>
    </location>
</feature>
<dbReference type="InterPro" id="IPR036457">
    <property type="entry name" value="PPM-type-like_dom_sf"/>
</dbReference>
<keyword evidence="5" id="KW-1185">Reference proteome</keyword>
<dbReference type="GO" id="GO:0016791">
    <property type="term" value="F:phosphatase activity"/>
    <property type="evidence" value="ECO:0007669"/>
    <property type="project" value="TreeGrafter"/>
</dbReference>
<evidence type="ECO:0000313" key="5">
    <source>
        <dbReference type="Proteomes" id="UP000245535"/>
    </source>
</evidence>
<comment type="caution">
    <text evidence="4">The sequence shown here is derived from an EMBL/GenBank/DDBJ whole genome shotgun (WGS) entry which is preliminary data.</text>
</comment>
<dbReference type="Gene3D" id="3.60.40.10">
    <property type="entry name" value="PPM-type phosphatase domain"/>
    <property type="match status" value="1"/>
</dbReference>
<dbReference type="InterPro" id="IPR001932">
    <property type="entry name" value="PPM-type_phosphatase-like_dom"/>
</dbReference>
<protein>
    <submittedName>
        <fullName evidence="4">Serine phosphatase RsbU (Regulator of sigma subunit)</fullName>
    </submittedName>
</protein>
<dbReference type="EMBL" id="QGDO01000003">
    <property type="protein sequence ID" value="PWJ42150.1"/>
    <property type="molecule type" value="Genomic_DNA"/>
</dbReference>
<keyword evidence="2" id="KW-1133">Transmembrane helix</keyword>
<dbReference type="RefSeq" id="WP_109618847.1">
    <property type="nucleotide sequence ID" value="NZ_QGDO01000003.1"/>
</dbReference>
<proteinExistence type="predicted"/>
<feature type="transmembrane region" description="Helical" evidence="2">
    <location>
        <begin position="134"/>
        <end position="153"/>
    </location>
</feature>
<evidence type="ECO:0000313" key="4">
    <source>
        <dbReference type="EMBL" id="PWJ42150.1"/>
    </source>
</evidence>
<feature type="transmembrane region" description="Helical" evidence="2">
    <location>
        <begin position="59"/>
        <end position="78"/>
    </location>
</feature>
<feature type="transmembrane region" description="Helical" evidence="2">
    <location>
        <begin position="31"/>
        <end position="53"/>
    </location>
</feature>
<dbReference type="Proteomes" id="UP000245535">
    <property type="component" value="Unassembled WGS sequence"/>
</dbReference>
<reference evidence="4 5" key="1">
    <citation type="submission" date="2018-03" db="EMBL/GenBank/DDBJ databases">
        <title>Genomic Encyclopedia of Archaeal and Bacterial Type Strains, Phase II (KMG-II): from individual species to whole genera.</title>
        <authorList>
            <person name="Goeker M."/>
        </authorList>
    </citation>
    <scope>NUCLEOTIDE SEQUENCE [LARGE SCALE GENOMIC DNA]</scope>
    <source>
        <strain evidence="4 5">DSM 28229</strain>
    </source>
</reference>
<dbReference type="InterPro" id="IPR052016">
    <property type="entry name" value="Bact_Sigma-Reg"/>
</dbReference>
<keyword evidence="2" id="KW-0472">Membrane</keyword>